<keyword evidence="2" id="KW-0472">Membrane</keyword>
<dbReference type="Proteomes" id="UP000724874">
    <property type="component" value="Unassembled WGS sequence"/>
</dbReference>
<evidence type="ECO:0000313" key="4">
    <source>
        <dbReference type="Proteomes" id="UP000724874"/>
    </source>
</evidence>
<feature type="transmembrane region" description="Helical" evidence="2">
    <location>
        <begin position="103"/>
        <end position="122"/>
    </location>
</feature>
<feature type="compositionally biased region" description="Low complexity" evidence="1">
    <location>
        <begin position="209"/>
        <end position="222"/>
    </location>
</feature>
<evidence type="ECO:0000313" key="3">
    <source>
        <dbReference type="EMBL" id="KAF8896801.1"/>
    </source>
</evidence>
<keyword evidence="4" id="KW-1185">Reference proteome</keyword>
<evidence type="ECO:0000256" key="2">
    <source>
        <dbReference type="SAM" id="Phobius"/>
    </source>
</evidence>
<dbReference type="AlphaFoldDB" id="A0A9P5NKW9"/>
<sequence length="295" mass="31916">MVKDIPADVAYIGGVWTEGVLYGIHIIVYFTLCYIFTSRAYTRGRETSSRILLTYSTIMFALSTTHAGLAVRELMDGFVYALPSTPGGPPVYYRENVFPKRKAIYIFNTLLGDSLLVWRVFVIYGRSWAITAPSILLLIGTTITGLKTVAANVMSEHSSVFDPSILSWVTSTFVLTIATQLLATTLIAYRIYAASRPFSYIPPSDPNGAANANANVNGNGNENSDESGENGSGSGGSGSKTKKGSNRVEIMGGEVDRQQRAKYLSLVWLVVESGSVYTGAALVQLITYLLNMNAG</sequence>
<accession>A0A9P5NKW9</accession>
<keyword evidence="2" id="KW-0812">Transmembrane</keyword>
<protein>
    <submittedName>
        <fullName evidence="3">Uncharacterized protein</fullName>
    </submittedName>
</protein>
<proteinExistence type="predicted"/>
<feature type="region of interest" description="Disordered" evidence="1">
    <location>
        <begin position="209"/>
        <end position="245"/>
    </location>
</feature>
<evidence type="ECO:0000256" key="1">
    <source>
        <dbReference type="SAM" id="MobiDB-lite"/>
    </source>
</evidence>
<feature type="transmembrane region" description="Helical" evidence="2">
    <location>
        <begin position="266"/>
        <end position="290"/>
    </location>
</feature>
<name>A0A9P5NKW9_GYMJU</name>
<feature type="transmembrane region" description="Helical" evidence="2">
    <location>
        <begin position="165"/>
        <end position="189"/>
    </location>
</feature>
<feature type="transmembrane region" description="Helical" evidence="2">
    <location>
        <begin position="52"/>
        <end position="71"/>
    </location>
</feature>
<feature type="transmembrane region" description="Helical" evidence="2">
    <location>
        <begin position="134"/>
        <end position="153"/>
    </location>
</feature>
<reference evidence="3" key="1">
    <citation type="submission" date="2020-11" db="EMBL/GenBank/DDBJ databases">
        <authorList>
            <consortium name="DOE Joint Genome Institute"/>
            <person name="Ahrendt S."/>
            <person name="Riley R."/>
            <person name="Andreopoulos W."/>
            <person name="LaButti K."/>
            <person name="Pangilinan J."/>
            <person name="Ruiz-duenas F.J."/>
            <person name="Barrasa J.M."/>
            <person name="Sanchez-Garcia M."/>
            <person name="Camarero S."/>
            <person name="Miyauchi S."/>
            <person name="Serrano A."/>
            <person name="Linde D."/>
            <person name="Babiker R."/>
            <person name="Drula E."/>
            <person name="Ayuso-Fernandez I."/>
            <person name="Pacheco R."/>
            <person name="Padilla G."/>
            <person name="Ferreira P."/>
            <person name="Barriuso J."/>
            <person name="Kellner H."/>
            <person name="Castanera R."/>
            <person name="Alfaro M."/>
            <person name="Ramirez L."/>
            <person name="Pisabarro A.G."/>
            <person name="Kuo A."/>
            <person name="Tritt A."/>
            <person name="Lipzen A."/>
            <person name="He G."/>
            <person name="Yan M."/>
            <person name="Ng V."/>
            <person name="Cullen D."/>
            <person name="Martin F."/>
            <person name="Rosso M.-N."/>
            <person name="Henrissat B."/>
            <person name="Hibbett D."/>
            <person name="Martinez A.T."/>
            <person name="Grigoriev I.V."/>
        </authorList>
    </citation>
    <scope>NUCLEOTIDE SEQUENCE</scope>
    <source>
        <strain evidence="3">AH 44721</strain>
    </source>
</reference>
<organism evidence="3 4">
    <name type="scientific">Gymnopilus junonius</name>
    <name type="common">Spectacular rustgill mushroom</name>
    <name type="synonym">Gymnopilus spectabilis subsp. junonius</name>
    <dbReference type="NCBI Taxonomy" id="109634"/>
    <lineage>
        <taxon>Eukaryota</taxon>
        <taxon>Fungi</taxon>
        <taxon>Dikarya</taxon>
        <taxon>Basidiomycota</taxon>
        <taxon>Agaricomycotina</taxon>
        <taxon>Agaricomycetes</taxon>
        <taxon>Agaricomycetidae</taxon>
        <taxon>Agaricales</taxon>
        <taxon>Agaricineae</taxon>
        <taxon>Hymenogastraceae</taxon>
        <taxon>Gymnopilus</taxon>
    </lineage>
</organism>
<comment type="caution">
    <text evidence="3">The sequence shown here is derived from an EMBL/GenBank/DDBJ whole genome shotgun (WGS) entry which is preliminary data.</text>
</comment>
<keyword evidence="2" id="KW-1133">Transmembrane helix</keyword>
<feature type="transmembrane region" description="Helical" evidence="2">
    <location>
        <begin position="20"/>
        <end position="40"/>
    </location>
</feature>
<gene>
    <name evidence="3" type="ORF">CPB84DRAFT_1212799</name>
</gene>
<dbReference type="EMBL" id="JADNYJ010000059">
    <property type="protein sequence ID" value="KAF8896801.1"/>
    <property type="molecule type" value="Genomic_DNA"/>
</dbReference>
<dbReference type="OrthoDB" id="3186354at2759"/>